<feature type="compositionally biased region" description="Low complexity" evidence="1">
    <location>
        <begin position="57"/>
        <end position="66"/>
    </location>
</feature>
<keyword evidence="3" id="KW-1185">Reference proteome</keyword>
<evidence type="ECO:0000256" key="1">
    <source>
        <dbReference type="SAM" id="MobiDB-lite"/>
    </source>
</evidence>
<evidence type="ECO:0000313" key="3">
    <source>
        <dbReference type="Proteomes" id="UP000647172"/>
    </source>
</evidence>
<evidence type="ECO:0000313" key="2">
    <source>
        <dbReference type="EMBL" id="GIE50807.1"/>
    </source>
</evidence>
<organism evidence="2 3">
    <name type="scientific">Actinoplanes nipponensis</name>
    <dbReference type="NCBI Taxonomy" id="135950"/>
    <lineage>
        <taxon>Bacteria</taxon>
        <taxon>Bacillati</taxon>
        <taxon>Actinomycetota</taxon>
        <taxon>Actinomycetes</taxon>
        <taxon>Micromonosporales</taxon>
        <taxon>Micromonosporaceae</taxon>
        <taxon>Actinoplanes</taxon>
    </lineage>
</organism>
<reference evidence="2" key="1">
    <citation type="submission" date="2021-01" db="EMBL/GenBank/DDBJ databases">
        <title>Whole genome shotgun sequence of Actinoplanes nipponensis NBRC 14063.</title>
        <authorList>
            <person name="Komaki H."/>
            <person name="Tamura T."/>
        </authorList>
    </citation>
    <scope>NUCLEOTIDE SEQUENCE</scope>
    <source>
        <strain evidence="2">NBRC 14063</strain>
    </source>
</reference>
<dbReference type="Proteomes" id="UP000647172">
    <property type="component" value="Unassembled WGS sequence"/>
</dbReference>
<protein>
    <submittedName>
        <fullName evidence="2">Uncharacterized protein</fullName>
    </submittedName>
</protein>
<name>A0A919JJW9_9ACTN</name>
<sequence>MTDHAAGKPGDAAAVGPRTGAGRRAYPTPRRPRTTIGRSPRRIPDRQLRGIGSAARSALPAGSSAEPSPPPGKGGLWGEVR</sequence>
<accession>A0A919JJW9</accession>
<comment type="caution">
    <text evidence="2">The sequence shown here is derived from an EMBL/GenBank/DDBJ whole genome shotgun (WGS) entry which is preliminary data.</text>
</comment>
<gene>
    <name evidence="2" type="ORF">Ani05nite_43410</name>
</gene>
<proteinExistence type="predicted"/>
<dbReference type="AlphaFoldDB" id="A0A919JJW9"/>
<feature type="region of interest" description="Disordered" evidence="1">
    <location>
        <begin position="1"/>
        <end position="81"/>
    </location>
</feature>
<feature type="compositionally biased region" description="Low complexity" evidence="1">
    <location>
        <begin position="20"/>
        <end position="38"/>
    </location>
</feature>
<dbReference type="EMBL" id="BOMQ01000052">
    <property type="protein sequence ID" value="GIE50807.1"/>
    <property type="molecule type" value="Genomic_DNA"/>
</dbReference>